<dbReference type="EC" id="6.3.2.2" evidence="5"/>
<comment type="similarity">
    <text evidence="3">Belongs to the carboxylate-amine ligase family. Glutamate--cysteine ligase type 2 subfamily.</text>
</comment>
<comment type="pathway">
    <text evidence="2">Sulfur metabolism; glutathione biosynthesis; glutathione from L-cysteine and L-glutamate: step 1/2.</text>
</comment>
<comment type="subunit">
    <text evidence="4">Homodimer or monomer when oxidized or reduced, respectively.</text>
</comment>
<dbReference type="Proteomes" id="UP000198341">
    <property type="component" value="Chromosome 5"/>
</dbReference>
<evidence type="ECO:0000256" key="9">
    <source>
        <dbReference type="ARBA" id="ARBA00022684"/>
    </source>
</evidence>
<keyword evidence="7 15" id="KW-0436">Ligase</keyword>
<dbReference type="GO" id="GO:0009507">
    <property type="term" value="C:chloroplast"/>
    <property type="evidence" value="ECO:0007669"/>
    <property type="project" value="UniProtKB-SubCell"/>
</dbReference>
<dbReference type="NCBIfam" id="TIGR01436">
    <property type="entry name" value="glu_cys_lig_pln"/>
    <property type="match status" value="1"/>
</dbReference>
<evidence type="ECO:0000256" key="8">
    <source>
        <dbReference type="ARBA" id="ARBA00022640"/>
    </source>
</evidence>
<dbReference type="GeneID" id="19015949"/>
<keyword evidence="16" id="KW-1185">Reference proteome</keyword>
<dbReference type="Gene3D" id="3.30.590.20">
    <property type="match status" value="1"/>
</dbReference>
<dbReference type="SUPFAM" id="SSF55931">
    <property type="entry name" value="Glutamine synthetase/guanido kinase"/>
    <property type="match status" value="1"/>
</dbReference>
<dbReference type="EMBL" id="FO082274">
    <property type="protein sequence ID" value="CCO16636.1"/>
    <property type="molecule type" value="Genomic_DNA"/>
</dbReference>
<dbReference type="GO" id="GO:0005524">
    <property type="term" value="F:ATP binding"/>
    <property type="evidence" value="ECO:0007669"/>
    <property type="project" value="UniProtKB-KW"/>
</dbReference>
<evidence type="ECO:0000256" key="10">
    <source>
        <dbReference type="ARBA" id="ARBA00022741"/>
    </source>
</evidence>
<evidence type="ECO:0000256" key="14">
    <source>
        <dbReference type="SAM" id="MobiDB-lite"/>
    </source>
</evidence>
<evidence type="ECO:0000256" key="7">
    <source>
        <dbReference type="ARBA" id="ARBA00022598"/>
    </source>
</evidence>
<dbReference type="eggNOG" id="ENOG502QVEN">
    <property type="taxonomic scope" value="Eukaryota"/>
</dbReference>
<evidence type="ECO:0000256" key="3">
    <source>
        <dbReference type="ARBA" id="ARBA00010253"/>
    </source>
</evidence>
<dbReference type="UniPathway" id="UPA00142">
    <property type="reaction ID" value="UER00209"/>
</dbReference>
<keyword evidence="11" id="KW-0067">ATP-binding</keyword>
<proteinExistence type="inferred from homology"/>
<dbReference type="GO" id="GO:0004357">
    <property type="term" value="F:glutamate-cysteine ligase activity"/>
    <property type="evidence" value="ECO:0007669"/>
    <property type="project" value="UniProtKB-EC"/>
</dbReference>
<name>K8EF23_9CHLO</name>
<reference evidence="15 16" key="1">
    <citation type="submission" date="2011-10" db="EMBL/GenBank/DDBJ databases">
        <authorList>
            <person name="Genoscope - CEA"/>
        </authorList>
    </citation>
    <scope>NUCLEOTIDE SEQUENCE [LARGE SCALE GENOMIC DNA]</scope>
    <source>
        <strain evidence="15 16">RCC 1105</strain>
    </source>
</reference>
<dbReference type="OrthoDB" id="2012853at2759"/>
<evidence type="ECO:0000256" key="1">
    <source>
        <dbReference type="ARBA" id="ARBA00004229"/>
    </source>
</evidence>
<evidence type="ECO:0000313" key="16">
    <source>
        <dbReference type="Proteomes" id="UP000198341"/>
    </source>
</evidence>
<dbReference type="Pfam" id="PF04107">
    <property type="entry name" value="GCS2"/>
    <property type="match status" value="1"/>
</dbReference>
<dbReference type="InterPro" id="IPR006336">
    <property type="entry name" value="GCS2"/>
</dbReference>
<keyword evidence="12" id="KW-0809">Transit peptide</keyword>
<evidence type="ECO:0000313" key="15">
    <source>
        <dbReference type="EMBL" id="CCO16636.1"/>
    </source>
</evidence>
<keyword evidence="8" id="KW-0934">Plastid</keyword>
<accession>K8EF23</accession>
<organism evidence="15 16">
    <name type="scientific">Bathycoccus prasinos</name>
    <dbReference type="NCBI Taxonomy" id="41875"/>
    <lineage>
        <taxon>Eukaryota</taxon>
        <taxon>Viridiplantae</taxon>
        <taxon>Chlorophyta</taxon>
        <taxon>Mamiellophyceae</taxon>
        <taxon>Mamiellales</taxon>
        <taxon>Bathycoccaceae</taxon>
        <taxon>Bathycoccus</taxon>
    </lineage>
</organism>
<sequence length="521" mass="58603">MAQTCCGCYRPHRSSPVLSRVQPIKEKTTKKNNGILGRNAQPSRITKRGEMQKRNAAPPSEGGPKKPPASREEMIDFLRSGCKPKENWRIGTEHEKFGFSLTDNSRMPYAVIDYVLSGLVERYGWAPLNEKCPIIGSCTNADGTVRTVNIIGATKNGMNVTLEPGGQFELSGAPLDTLHETVEETRAHIKQVCELAAEKGYGFSGIGFDPKHSVEEVPMMPKGRYNIMKNYMPKVGTTGLDMMFRTCTIQVNVDFSSEADMVKKFQTSLALQPLATALFANSPFKDGKDCNMCSLRSDVWKDTDNDRCGTLQWAFDDDFGFEKYAEYMMDVPMYFIYRNGGYIDVTGLSFRDFMAGTLKILPGEKPTIDDWEQHLTTSFPEVRLKKYMEMRGADGGSEEMITALSAFWVGILYDEKSLDDAWSICKNWTSEEREWLRNDVTANGLRSTFEGGMTCLDLCKKCVQFAEDGLKNRNLGEEKYLAPLWNIVNTGKSQADILREKLHSEWNGDATMAFKATQYKV</sequence>
<evidence type="ECO:0000256" key="4">
    <source>
        <dbReference type="ARBA" id="ARBA00011153"/>
    </source>
</evidence>
<dbReference type="PIRSF" id="PIRSF017901">
    <property type="entry name" value="GCL"/>
    <property type="match status" value="1"/>
</dbReference>
<dbReference type="InterPro" id="IPR035434">
    <property type="entry name" value="GCL_bact_plant"/>
</dbReference>
<dbReference type="InterPro" id="IPR011556">
    <property type="entry name" value="Glut_cys_lig_pln_type"/>
</dbReference>
<dbReference type="GO" id="GO:0006750">
    <property type="term" value="P:glutathione biosynthetic process"/>
    <property type="evidence" value="ECO:0007669"/>
    <property type="project" value="UniProtKB-UniPathway"/>
</dbReference>
<evidence type="ECO:0000256" key="13">
    <source>
        <dbReference type="ARBA" id="ARBA00023157"/>
    </source>
</evidence>
<protein>
    <recommendedName>
        <fullName evidence="5">glutamate--cysteine ligase</fullName>
        <ecNumber evidence="5">6.3.2.2</ecNumber>
    </recommendedName>
</protein>
<evidence type="ECO:0000256" key="12">
    <source>
        <dbReference type="ARBA" id="ARBA00022946"/>
    </source>
</evidence>
<keyword evidence="9" id="KW-0317">Glutathione biosynthesis</keyword>
<feature type="region of interest" description="Disordered" evidence="14">
    <location>
        <begin position="12"/>
        <end position="71"/>
    </location>
</feature>
<dbReference type="KEGG" id="bpg:Bathy05g04460"/>
<evidence type="ECO:0000256" key="5">
    <source>
        <dbReference type="ARBA" id="ARBA00012220"/>
    </source>
</evidence>
<gene>
    <name evidence="15" type="ORF">Bathy05g04460</name>
</gene>
<keyword evidence="6" id="KW-0150">Chloroplast</keyword>
<keyword evidence="10" id="KW-0547">Nucleotide-binding</keyword>
<dbReference type="InterPro" id="IPR014746">
    <property type="entry name" value="Gln_synth/guanido_kin_cat_dom"/>
</dbReference>
<dbReference type="AlphaFoldDB" id="K8EF23"/>
<dbReference type="PANTHER" id="PTHR34378">
    <property type="entry name" value="GLUTAMATE--CYSTEINE LIGASE, CHLOROPLASTIC"/>
    <property type="match status" value="1"/>
</dbReference>
<dbReference type="RefSeq" id="XP_007513078.1">
    <property type="nucleotide sequence ID" value="XM_007513016.1"/>
</dbReference>
<keyword evidence="13" id="KW-1015">Disulfide bond</keyword>
<dbReference type="PANTHER" id="PTHR34378:SF1">
    <property type="entry name" value="GLUTAMATE--CYSTEINE LIGASE, CHLOROPLASTIC"/>
    <property type="match status" value="1"/>
</dbReference>
<evidence type="ECO:0000256" key="6">
    <source>
        <dbReference type="ARBA" id="ARBA00022528"/>
    </source>
</evidence>
<comment type="subcellular location">
    <subcellularLocation>
        <location evidence="1">Plastid</location>
        <location evidence="1">Chloroplast</location>
    </subcellularLocation>
</comment>
<evidence type="ECO:0000256" key="2">
    <source>
        <dbReference type="ARBA" id="ARBA00005006"/>
    </source>
</evidence>
<evidence type="ECO:0000256" key="11">
    <source>
        <dbReference type="ARBA" id="ARBA00022840"/>
    </source>
</evidence>
<dbReference type="STRING" id="41875.K8EF23"/>